<reference evidence="1" key="1">
    <citation type="submission" date="2018-05" db="EMBL/GenBank/DDBJ databases">
        <authorList>
            <person name="Lanie J.A."/>
            <person name="Ng W.-L."/>
            <person name="Kazmierczak K.M."/>
            <person name="Andrzejewski T.M."/>
            <person name="Davidsen T.M."/>
            <person name="Wayne K.J."/>
            <person name="Tettelin H."/>
            <person name="Glass J.I."/>
            <person name="Rusch D."/>
            <person name="Podicherti R."/>
            <person name="Tsui H.-C.T."/>
            <person name="Winkler M.E."/>
        </authorList>
    </citation>
    <scope>NUCLEOTIDE SEQUENCE</scope>
</reference>
<organism evidence="1">
    <name type="scientific">marine metagenome</name>
    <dbReference type="NCBI Taxonomy" id="408172"/>
    <lineage>
        <taxon>unclassified sequences</taxon>
        <taxon>metagenomes</taxon>
        <taxon>ecological metagenomes</taxon>
    </lineage>
</organism>
<proteinExistence type="predicted"/>
<feature type="non-terminal residue" evidence="1">
    <location>
        <position position="49"/>
    </location>
</feature>
<accession>A0A382VIH3</accession>
<gene>
    <name evidence="1" type="ORF">METZ01_LOCUS398669</name>
</gene>
<sequence length="49" mass="5317">MHGVKSIDLLAPLYRAIHQRNALKADAIDDVVLGCVTQMGEQGTNIARL</sequence>
<dbReference type="Gene3D" id="3.40.47.10">
    <property type="match status" value="1"/>
</dbReference>
<name>A0A382VIH3_9ZZZZ</name>
<dbReference type="SUPFAM" id="SSF53901">
    <property type="entry name" value="Thiolase-like"/>
    <property type="match status" value="1"/>
</dbReference>
<protein>
    <recommendedName>
        <fullName evidence="2">Thiolase N-terminal domain-containing protein</fullName>
    </recommendedName>
</protein>
<evidence type="ECO:0008006" key="2">
    <source>
        <dbReference type="Google" id="ProtNLM"/>
    </source>
</evidence>
<dbReference type="PANTHER" id="PTHR43365">
    <property type="entry name" value="BLR7806 PROTEIN"/>
    <property type="match status" value="1"/>
</dbReference>
<dbReference type="EMBL" id="UINC01151926">
    <property type="protein sequence ID" value="SVD45815.1"/>
    <property type="molecule type" value="Genomic_DNA"/>
</dbReference>
<dbReference type="PANTHER" id="PTHR43365:SF1">
    <property type="entry name" value="ACETYL-COA C-ACYLTRANSFERASE"/>
    <property type="match status" value="1"/>
</dbReference>
<dbReference type="AlphaFoldDB" id="A0A382VIH3"/>
<dbReference type="InterPro" id="IPR016039">
    <property type="entry name" value="Thiolase-like"/>
</dbReference>
<dbReference type="GO" id="GO:0016746">
    <property type="term" value="F:acyltransferase activity"/>
    <property type="evidence" value="ECO:0007669"/>
    <property type="project" value="InterPro"/>
</dbReference>
<evidence type="ECO:0000313" key="1">
    <source>
        <dbReference type="EMBL" id="SVD45815.1"/>
    </source>
</evidence>